<keyword evidence="3" id="KW-1185">Reference proteome</keyword>
<protein>
    <recommendedName>
        <fullName evidence="4">Conjugal transfer protein TraD</fullName>
    </recommendedName>
</protein>
<dbReference type="Proteomes" id="UP000030907">
    <property type="component" value="Chromosome"/>
</dbReference>
<dbReference type="AlphaFoldDB" id="A0A0A7PAK4"/>
<evidence type="ECO:0000313" key="3">
    <source>
        <dbReference type="Proteomes" id="UP000030907"/>
    </source>
</evidence>
<evidence type="ECO:0008006" key="4">
    <source>
        <dbReference type="Google" id="ProtNLM"/>
    </source>
</evidence>
<feature type="region of interest" description="Disordered" evidence="1">
    <location>
        <begin position="84"/>
        <end position="107"/>
    </location>
</feature>
<accession>A0A0A7PAK4</accession>
<dbReference type="KEGG" id="sphk:SKP52_00325"/>
<organism evidence="2 3">
    <name type="scientific">Sphingopyxis fribergensis</name>
    <dbReference type="NCBI Taxonomy" id="1515612"/>
    <lineage>
        <taxon>Bacteria</taxon>
        <taxon>Pseudomonadati</taxon>
        <taxon>Pseudomonadota</taxon>
        <taxon>Alphaproteobacteria</taxon>
        <taxon>Sphingomonadales</taxon>
        <taxon>Sphingomonadaceae</taxon>
        <taxon>Sphingopyxis</taxon>
    </lineage>
</organism>
<dbReference type="EMBL" id="CP009122">
    <property type="protein sequence ID" value="AJA07015.1"/>
    <property type="molecule type" value="Genomic_DNA"/>
</dbReference>
<dbReference type="OrthoDB" id="7284210at2"/>
<name>A0A0A7PAK4_9SPHN</name>
<reference evidence="2 3" key="1">
    <citation type="journal article" date="2015" name="Int. J. Syst. Evol. Microbiol.">
        <title>Description of Sphingopyxis fribergensis sp. nov. - a soil bacterium with the ability to degrade styrene and phenylacetic acid.</title>
        <authorList>
            <person name="Oelschlagel M."/>
            <person name="Ruckert C."/>
            <person name="Kalinowski J."/>
            <person name="Schmidt G."/>
            <person name="Schlomann M."/>
            <person name="Tischler D."/>
        </authorList>
    </citation>
    <scope>NUCLEOTIDE SEQUENCE [LARGE SCALE GENOMIC DNA]</scope>
    <source>
        <strain evidence="2 3">Kp5.2</strain>
    </source>
</reference>
<proteinExistence type="predicted"/>
<evidence type="ECO:0000256" key="1">
    <source>
        <dbReference type="SAM" id="MobiDB-lite"/>
    </source>
</evidence>
<dbReference type="RefSeq" id="WP_039570435.1">
    <property type="nucleotide sequence ID" value="NZ_CP009122.1"/>
</dbReference>
<evidence type="ECO:0000313" key="2">
    <source>
        <dbReference type="EMBL" id="AJA07015.1"/>
    </source>
</evidence>
<sequence length="107" mass="10913">MRKPRDFDAELQALTDKAKALKMKKQGQLGELVIATGADALSIEQLAGALLDVVGADAARKEAWSKSGAAFFRGDGACIRKGAGRNARGASAVNTSPQSPSGEAGAA</sequence>
<gene>
    <name evidence="2" type="ORF">SKP52_00325</name>
</gene>
<dbReference type="HOGENOM" id="CLU_150628_0_0_5"/>
<dbReference type="InterPro" id="IPR009444">
    <property type="entry name" value="Conjugal_tfr_TraD_a-type"/>
</dbReference>
<dbReference type="Pfam" id="PF06412">
    <property type="entry name" value="TraD"/>
    <property type="match status" value="1"/>
</dbReference>
<dbReference type="STRING" id="1515612.SKP52_00325"/>
<feature type="compositionally biased region" description="Polar residues" evidence="1">
    <location>
        <begin position="92"/>
        <end position="101"/>
    </location>
</feature>